<evidence type="ECO:0008006" key="3">
    <source>
        <dbReference type="Google" id="ProtNLM"/>
    </source>
</evidence>
<protein>
    <recommendedName>
        <fullName evidence="3">Nuclease-related domain-containing protein</fullName>
    </recommendedName>
</protein>
<sequence length="716" mass="81886">MTENGERCRRHYQSVYERNQPEISKGRALDESLHHFLDQRPAGKNQSAFERAQGLAAALFWFDAGAVAQSELASLALSRVLHFDNAVSIDLLLHLASHNPETLRWAIRYSKLFERIESPLLLALRAALPGDDWQVFFGVCDRLLDQLKPFDELIAHAEKQLKHLSLLELFSYLSVLAYQAFTEDGSDDPSGQQWKVYNRIILNKLRVCSEEDFRLSESRLGQSLKRHLSPIIFPGSSNSDGVRCRQNLESLALLIDATQERIDYEGSIDWFCFDPECRYQLKPGESVIYNQSKTGTERWQRTGRKSDLLWHYWMNRAVHEFALSGMAEQIIGSPENHELNQLAFIKAVRSQLQLQQIYGLEDRVSLKDGSQVQLHHLLLASELTSVFFQKEFIQPFQSHLRESGVLTQALGRLAMNGMLSGENRFPITWSEEQEKIRKITSWTVCDEHPKGSADSAKAILTFWTSDFKALSQQLKQQPRMPAPRLYEQPFYKIGRYSFQFPWVGAQQNNLTAAINNLRRVNARRADAQAETQRVELALAESLRQRGFAVEVGYRPAVTDADDAGEVDLICHLDGVVLLLEVKSGYIRSTRHEVWVHLTNTLRKAAWQLRRKQVAVLSALMADQELRARLGYNGHEPGAALRAWIVDTSIELDGQLVDGFRVVSREALEVILRDERQLLRPIDQLDEESRDSLFPGGFKVDRFIAVVESDELWRDLC</sequence>
<organism evidence="1 2">
    <name type="scientific">Pseudomonas pohangensis</name>
    <dbReference type="NCBI Taxonomy" id="364197"/>
    <lineage>
        <taxon>Bacteria</taxon>
        <taxon>Pseudomonadati</taxon>
        <taxon>Pseudomonadota</taxon>
        <taxon>Gammaproteobacteria</taxon>
        <taxon>Pseudomonadales</taxon>
        <taxon>Pseudomonadaceae</taxon>
        <taxon>Pseudomonas</taxon>
    </lineage>
</organism>
<dbReference type="STRING" id="364197.SAMN05216296_1475"/>
<dbReference type="RefSeq" id="WP_231975071.1">
    <property type="nucleotide sequence ID" value="NZ_LT629785.1"/>
</dbReference>
<keyword evidence="2" id="KW-1185">Reference proteome</keyword>
<evidence type="ECO:0000313" key="1">
    <source>
        <dbReference type="EMBL" id="SDU04809.1"/>
    </source>
</evidence>
<reference evidence="2" key="1">
    <citation type="submission" date="2016-10" db="EMBL/GenBank/DDBJ databases">
        <authorList>
            <person name="Varghese N."/>
            <person name="Submissions S."/>
        </authorList>
    </citation>
    <scope>NUCLEOTIDE SEQUENCE [LARGE SCALE GENOMIC DNA]</scope>
    <source>
        <strain evidence="2">DSM 17875</strain>
    </source>
</reference>
<proteinExistence type="predicted"/>
<dbReference type="EMBL" id="LT629785">
    <property type="protein sequence ID" value="SDU04809.1"/>
    <property type="molecule type" value="Genomic_DNA"/>
</dbReference>
<dbReference type="AlphaFoldDB" id="A0A1H2FBV6"/>
<evidence type="ECO:0000313" key="2">
    <source>
        <dbReference type="Proteomes" id="UP000243232"/>
    </source>
</evidence>
<dbReference type="Proteomes" id="UP000243232">
    <property type="component" value="Chromosome I"/>
</dbReference>
<accession>A0A1H2FBV6</accession>
<gene>
    <name evidence="1" type="ORF">SAMN05216296_1475</name>
</gene>
<name>A0A1H2FBV6_9PSED</name>